<sequence length="181" mass="21128">MSKRRVGLNFFLLFWCVEFVSIFQNLLADDRNSLLDELTKTKTPVVSIVYDHDHDNKLPIAGSNDLTPKVQPLEPPHDRRAYLLYHILRTTQETEGMDSEALEKLEKTENILREALRVRCNNLNTCVKRCPKKKTYTCKLSCQEEFDDYDVCNRPKKVCKKPRCGVTKPPSWLLRNINDDK</sequence>
<evidence type="ECO:0000256" key="1">
    <source>
        <dbReference type="SAM" id="SignalP"/>
    </source>
</evidence>
<keyword evidence="1" id="KW-0732">Signal</keyword>
<dbReference type="Proteomes" id="UP000789524">
    <property type="component" value="Unassembled WGS sequence"/>
</dbReference>
<comment type="caution">
    <text evidence="2">The sequence shown here is derived from an EMBL/GenBank/DDBJ whole genome shotgun (WGS) entry which is preliminary data.</text>
</comment>
<feature type="signal peptide" evidence="1">
    <location>
        <begin position="1"/>
        <end position="28"/>
    </location>
</feature>
<dbReference type="OrthoDB" id="7118332at2759"/>
<dbReference type="EMBL" id="CAKASE010000069">
    <property type="protein sequence ID" value="CAG9572916.1"/>
    <property type="molecule type" value="Genomic_DNA"/>
</dbReference>
<organism evidence="2 3">
    <name type="scientific">Danaus chrysippus</name>
    <name type="common">African queen</name>
    <dbReference type="NCBI Taxonomy" id="151541"/>
    <lineage>
        <taxon>Eukaryota</taxon>
        <taxon>Metazoa</taxon>
        <taxon>Ecdysozoa</taxon>
        <taxon>Arthropoda</taxon>
        <taxon>Hexapoda</taxon>
        <taxon>Insecta</taxon>
        <taxon>Pterygota</taxon>
        <taxon>Neoptera</taxon>
        <taxon>Endopterygota</taxon>
        <taxon>Lepidoptera</taxon>
        <taxon>Glossata</taxon>
        <taxon>Ditrysia</taxon>
        <taxon>Papilionoidea</taxon>
        <taxon>Nymphalidae</taxon>
        <taxon>Danainae</taxon>
        <taxon>Danaini</taxon>
        <taxon>Danaina</taxon>
        <taxon>Danaus</taxon>
        <taxon>Anosia</taxon>
    </lineage>
</organism>
<dbReference type="AlphaFoldDB" id="A0A8J2QXM0"/>
<name>A0A8J2QXM0_9NEOP</name>
<accession>A0A8J2QXM0</accession>
<evidence type="ECO:0000313" key="3">
    <source>
        <dbReference type="Proteomes" id="UP000789524"/>
    </source>
</evidence>
<keyword evidence="3" id="KW-1185">Reference proteome</keyword>
<feature type="chain" id="PRO_5035260632" evidence="1">
    <location>
        <begin position="29"/>
        <end position="181"/>
    </location>
</feature>
<evidence type="ECO:0000313" key="2">
    <source>
        <dbReference type="EMBL" id="CAG9572916.1"/>
    </source>
</evidence>
<gene>
    <name evidence="2" type="ORF">DCHRY22_LOCUS10243</name>
</gene>
<proteinExistence type="predicted"/>
<reference evidence="2" key="1">
    <citation type="submission" date="2021-09" db="EMBL/GenBank/DDBJ databases">
        <authorList>
            <person name="Martin H S."/>
        </authorList>
    </citation>
    <scope>NUCLEOTIDE SEQUENCE</scope>
</reference>
<protein>
    <submittedName>
        <fullName evidence="2">(African queen) hypothetical protein</fullName>
    </submittedName>
</protein>